<evidence type="ECO:0000259" key="2">
    <source>
        <dbReference type="Pfam" id="PF09851"/>
    </source>
</evidence>
<dbReference type="AlphaFoldDB" id="A0A4R4IR83"/>
<name>A0A4R4IR83_PHOLU</name>
<organism evidence="3 4">
    <name type="scientific">Photorhabdus luminescens subsp. mexicana</name>
    <dbReference type="NCBI Taxonomy" id="2100167"/>
    <lineage>
        <taxon>Bacteria</taxon>
        <taxon>Pseudomonadati</taxon>
        <taxon>Pseudomonadota</taxon>
        <taxon>Gammaproteobacteria</taxon>
        <taxon>Enterobacterales</taxon>
        <taxon>Morganellaceae</taxon>
        <taxon>Photorhabdus</taxon>
    </lineage>
</organism>
<accession>A0A4R4IR83</accession>
<feature type="domain" description="SHOCT" evidence="2">
    <location>
        <begin position="83"/>
        <end position="110"/>
    </location>
</feature>
<evidence type="ECO:0000313" key="3">
    <source>
        <dbReference type="EMBL" id="TDB43210.1"/>
    </source>
</evidence>
<keyword evidence="1" id="KW-0472">Membrane</keyword>
<comment type="caution">
    <text evidence="3">The sequence shown here is derived from an EMBL/GenBank/DDBJ whole genome shotgun (WGS) entry which is preliminary data.</text>
</comment>
<sequence length="111" mass="12415">MTMKYCSVCQKNVDAKVKIGIGSFIAIIFTGLFWLLALPFYSKRCPICENSHIGPPKSDNEIRKINQANYAPTQVVHASDPITQLEKLAKLKDSGAITEEEYQIQKSRLLG</sequence>
<proteinExistence type="predicted"/>
<dbReference type="Proteomes" id="UP000295550">
    <property type="component" value="Unassembled WGS sequence"/>
</dbReference>
<evidence type="ECO:0000313" key="4">
    <source>
        <dbReference type="Proteomes" id="UP000295550"/>
    </source>
</evidence>
<dbReference type="Pfam" id="PF09851">
    <property type="entry name" value="SHOCT"/>
    <property type="match status" value="1"/>
</dbReference>
<dbReference type="InterPro" id="IPR018649">
    <property type="entry name" value="SHOCT"/>
</dbReference>
<dbReference type="RefSeq" id="WP_088374850.1">
    <property type="nucleotide sequence ID" value="NZ_CAWOLF010000049.1"/>
</dbReference>
<feature type="transmembrane region" description="Helical" evidence="1">
    <location>
        <begin position="21"/>
        <end position="41"/>
    </location>
</feature>
<keyword evidence="1" id="KW-1133">Transmembrane helix</keyword>
<keyword evidence="1" id="KW-0812">Transmembrane</keyword>
<evidence type="ECO:0000256" key="1">
    <source>
        <dbReference type="SAM" id="Phobius"/>
    </source>
</evidence>
<dbReference type="EMBL" id="PUJX01000049">
    <property type="protein sequence ID" value="TDB43210.1"/>
    <property type="molecule type" value="Genomic_DNA"/>
</dbReference>
<gene>
    <name evidence="3" type="ORF">C5468_24220</name>
</gene>
<protein>
    <submittedName>
        <fullName evidence="3">SHOCT domain-containing protein</fullName>
    </submittedName>
</protein>
<reference evidence="3 4" key="1">
    <citation type="journal article" date="2019" name="Int. J. Syst. Evol. Microbiol.">
        <title>Photorhabdus khanii subsp. guanajuatensis subsp. nov., isolated from Heterorhabditis atacamensis, and Photorhabdus luminescens subsp. mexicana subsp. nov., isolated from Heterorhabditis mexicana entomopathogenic nematodes.</title>
        <authorList>
            <person name="Machado R.A.R."/>
            <person name="Bruno P."/>
            <person name="Arce C.C.M."/>
            <person name="Liechti N."/>
            <person name="Kohler A."/>
            <person name="Bernal J."/>
            <person name="Bruggmann R."/>
            <person name="Turlings T.C.J."/>
        </authorList>
    </citation>
    <scope>NUCLEOTIDE SEQUENCE [LARGE SCALE GENOMIC DNA]</scope>
    <source>
        <strain evidence="3 4">MEX47-22</strain>
    </source>
</reference>